<keyword evidence="1" id="KW-0472">Membrane</keyword>
<feature type="transmembrane region" description="Helical" evidence="1">
    <location>
        <begin position="15"/>
        <end position="44"/>
    </location>
</feature>
<dbReference type="Proteomes" id="UP000235965">
    <property type="component" value="Unassembled WGS sequence"/>
</dbReference>
<name>A0A2J7Q3R6_9NEOP</name>
<reference evidence="2 3" key="1">
    <citation type="submission" date="2017-12" db="EMBL/GenBank/DDBJ databases">
        <title>Hemimetabolous genomes reveal molecular basis of termite eusociality.</title>
        <authorList>
            <person name="Harrison M.C."/>
            <person name="Jongepier E."/>
            <person name="Robertson H.M."/>
            <person name="Arning N."/>
            <person name="Bitard-Feildel T."/>
            <person name="Chao H."/>
            <person name="Childers C.P."/>
            <person name="Dinh H."/>
            <person name="Doddapaneni H."/>
            <person name="Dugan S."/>
            <person name="Gowin J."/>
            <person name="Greiner C."/>
            <person name="Han Y."/>
            <person name="Hu H."/>
            <person name="Hughes D.S.T."/>
            <person name="Huylmans A.-K."/>
            <person name="Kemena C."/>
            <person name="Kremer L.P.M."/>
            <person name="Lee S.L."/>
            <person name="Lopez-Ezquerra A."/>
            <person name="Mallet L."/>
            <person name="Monroy-Kuhn J.M."/>
            <person name="Moser A."/>
            <person name="Murali S.C."/>
            <person name="Muzny D.M."/>
            <person name="Otani S."/>
            <person name="Piulachs M.-D."/>
            <person name="Poelchau M."/>
            <person name="Qu J."/>
            <person name="Schaub F."/>
            <person name="Wada-Katsumata A."/>
            <person name="Worley K.C."/>
            <person name="Xie Q."/>
            <person name="Ylla G."/>
            <person name="Poulsen M."/>
            <person name="Gibbs R.A."/>
            <person name="Schal C."/>
            <person name="Richards S."/>
            <person name="Belles X."/>
            <person name="Korb J."/>
            <person name="Bornberg-Bauer E."/>
        </authorList>
    </citation>
    <scope>NUCLEOTIDE SEQUENCE [LARGE SCALE GENOMIC DNA]</scope>
    <source>
        <tissue evidence="2">Whole body</tissue>
    </source>
</reference>
<dbReference type="InParanoid" id="A0A2J7Q3R6"/>
<keyword evidence="3" id="KW-1185">Reference proteome</keyword>
<comment type="caution">
    <text evidence="2">The sequence shown here is derived from an EMBL/GenBank/DDBJ whole genome shotgun (WGS) entry which is preliminary data.</text>
</comment>
<protein>
    <submittedName>
        <fullName evidence="2">Uncharacterized protein</fullName>
    </submittedName>
</protein>
<gene>
    <name evidence="2" type="ORF">B7P43_G01124</name>
</gene>
<sequence>SIQSTPSHLISLRSILILSTCLRIGLPSGLFLSGFLTNILYAFLFSPTRATYPAHLIFLDLTILIVLPNILNTLFSNTLSLCSSLNVRDQVSHPYRTTGKILVLYILIFMFLDNRREDKRFWTEW</sequence>
<dbReference type="EMBL" id="NEVH01019064">
    <property type="protein sequence ID" value="PNF23232.1"/>
    <property type="molecule type" value="Genomic_DNA"/>
</dbReference>
<dbReference type="AlphaFoldDB" id="A0A2J7Q3R6"/>
<evidence type="ECO:0000313" key="2">
    <source>
        <dbReference type="EMBL" id="PNF23232.1"/>
    </source>
</evidence>
<proteinExistence type="predicted"/>
<feature type="non-terminal residue" evidence="2">
    <location>
        <position position="1"/>
    </location>
</feature>
<accession>A0A2J7Q3R6</accession>
<feature type="transmembrane region" description="Helical" evidence="1">
    <location>
        <begin position="95"/>
        <end position="112"/>
    </location>
</feature>
<evidence type="ECO:0000313" key="3">
    <source>
        <dbReference type="Proteomes" id="UP000235965"/>
    </source>
</evidence>
<organism evidence="2 3">
    <name type="scientific">Cryptotermes secundus</name>
    <dbReference type="NCBI Taxonomy" id="105785"/>
    <lineage>
        <taxon>Eukaryota</taxon>
        <taxon>Metazoa</taxon>
        <taxon>Ecdysozoa</taxon>
        <taxon>Arthropoda</taxon>
        <taxon>Hexapoda</taxon>
        <taxon>Insecta</taxon>
        <taxon>Pterygota</taxon>
        <taxon>Neoptera</taxon>
        <taxon>Polyneoptera</taxon>
        <taxon>Dictyoptera</taxon>
        <taxon>Blattodea</taxon>
        <taxon>Blattoidea</taxon>
        <taxon>Termitoidae</taxon>
        <taxon>Kalotermitidae</taxon>
        <taxon>Cryptotermitinae</taxon>
        <taxon>Cryptotermes</taxon>
    </lineage>
</organism>
<keyword evidence="1" id="KW-1133">Transmembrane helix</keyword>
<keyword evidence="1" id="KW-0812">Transmembrane</keyword>
<evidence type="ECO:0000256" key="1">
    <source>
        <dbReference type="SAM" id="Phobius"/>
    </source>
</evidence>
<feature type="transmembrane region" description="Helical" evidence="1">
    <location>
        <begin position="56"/>
        <end position="75"/>
    </location>
</feature>